<keyword evidence="4 8" id="KW-0560">Oxidoreductase</keyword>
<protein>
    <submittedName>
        <fullName evidence="10">Cytochrome P450</fullName>
    </submittedName>
</protein>
<dbReference type="InterPro" id="IPR001128">
    <property type="entry name" value="Cyt_P450"/>
</dbReference>
<evidence type="ECO:0000256" key="3">
    <source>
        <dbReference type="ARBA" id="ARBA00022723"/>
    </source>
</evidence>
<dbReference type="PANTHER" id="PTHR24305:SF157">
    <property type="entry name" value="N-ACETYLTRYPTOPHAN 6-HYDROXYLASE IVOC-RELATED"/>
    <property type="match status" value="1"/>
</dbReference>
<dbReference type="AlphaFoldDB" id="A0A6A6W0K9"/>
<keyword evidence="6 8" id="KW-0503">Monooxygenase</keyword>
<proteinExistence type="inferred from homology"/>
<feature type="transmembrane region" description="Helical" evidence="9">
    <location>
        <begin position="12"/>
        <end position="33"/>
    </location>
</feature>
<evidence type="ECO:0000256" key="8">
    <source>
        <dbReference type="RuleBase" id="RU000461"/>
    </source>
</evidence>
<dbReference type="CDD" id="cd11062">
    <property type="entry name" value="CYP58-like"/>
    <property type="match status" value="1"/>
</dbReference>
<keyword evidence="9" id="KW-0812">Transmembrane</keyword>
<dbReference type="Pfam" id="PF00067">
    <property type="entry name" value="p450"/>
    <property type="match status" value="1"/>
</dbReference>
<dbReference type="GO" id="GO:0016705">
    <property type="term" value="F:oxidoreductase activity, acting on paired donors, with incorporation or reduction of molecular oxygen"/>
    <property type="evidence" value="ECO:0007669"/>
    <property type="project" value="InterPro"/>
</dbReference>
<dbReference type="Gene3D" id="1.10.630.10">
    <property type="entry name" value="Cytochrome P450"/>
    <property type="match status" value="1"/>
</dbReference>
<keyword evidence="9" id="KW-0472">Membrane</keyword>
<dbReference type="RefSeq" id="XP_033598496.1">
    <property type="nucleotide sequence ID" value="XM_033744381.1"/>
</dbReference>
<evidence type="ECO:0000256" key="2">
    <source>
        <dbReference type="ARBA" id="ARBA00010617"/>
    </source>
</evidence>
<dbReference type="GeneID" id="54485435"/>
<dbReference type="InterPro" id="IPR017972">
    <property type="entry name" value="Cyt_P450_CS"/>
</dbReference>
<dbReference type="PRINTS" id="PR00385">
    <property type="entry name" value="P450"/>
</dbReference>
<feature type="binding site" description="axial binding residue" evidence="7">
    <location>
        <position position="459"/>
    </location>
    <ligand>
        <name>heme</name>
        <dbReference type="ChEBI" id="CHEBI:30413"/>
    </ligand>
    <ligandPart>
        <name>Fe</name>
        <dbReference type="ChEBI" id="CHEBI:18248"/>
    </ligandPart>
</feature>
<dbReference type="OrthoDB" id="3945418at2759"/>
<evidence type="ECO:0000256" key="9">
    <source>
        <dbReference type="SAM" id="Phobius"/>
    </source>
</evidence>
<keyword evidence="3 7" id="KW-0479">Metal-binding</keyword>
<dbReference type="GO" id="GO:0020037">
    <property type="term" value="F:heme binding"/>
    <property type="evidence" value="ECO:0007669"/>
    <property type="project" value="InterPro"/>
</dbReference>
<evidence type="ECO:0000256" key="1">
    <source>
        <dbReference type="ARBA" id="ARBA00001971"/>
    </source>
</evidence>
<evidence type="ECO:0000256" key="7">
    <source>
        <dbReference type="PIRSR" id="PIRSR602403-1"/>
    </source>
</evidence>
<dbReference type="PRINTS" id="PR00465">
    <property type="entry name" value="EP450IV"/>
</dbReference>
<dbReference type="PROSITE" id="PS00086">
    <property type="entry name" value="CYTOCHROME_P450"/>
    <property type="match status" value="1"/>
</dbReference>
<gene>
    <name evidence="10" type="ORF">EJ05DRAFT_478086</name>
</gene>
<comment type="cofactor">
    <cofactor evidence="1 7">
        <name>heme</name>
        <dbReference type="ChEBI" id="CHEBI:30413"/>
    </cofactor>
</comment>
<comment type="similarity">
    <text evidence="2 8">Belongs to the cytochrome P450 family.</text>
</comment>
<dbReference type="SUPFAM" id="SSF48264">
    <property type="entry name" value="Cytochrome P450"/>
    <property type="match status" value="1"/>
</dbReference>
<dbReference type="PANTHER" id="PTHR24305">
    <property type="entry name" value="CYTOCHROME P450"/>
    <property type="match status" value="1"/>
</dbReference>
<dbReference type="InterPro" id="IPR002403">
    <property type="entry name" value="Cyt_P450_E_grp-IV"/>
</dbReference>
<evidence type="ECO:0000256" key="6">
    <source>
        <dbReference type="ARBA" id="ARBA00023033"/>
    </source>
</evidence>
<name>A0A6A6W0K9_9PEZI</name>
<reference evidence="10" key="1">
    <citation type="journal article" date="2020" name="Stud. Mycol.">
        <title>101 Dothideomycetes genomes: a test case for predicting lifestyles and emergence of pathogens.</title>
        <authorList>
            <person name="Haridas S."/>
            <person name="Albert R."/>
            <person name="Binder M."/>
            <person name="Bloem J."/>
            <person name="Labutti K."/>
            <person name="Salamov A."/>
            <person name="Andreopoulos B."/>
            <person name="Baker S."/>
            <person name="Barry K."/>
            <person name="Bills G."/>
            <person name="Bluhm B."/>
            <person name="Cannon C."/>
            <person name="Castanera R."/>
            <person name="Culley D."/>
            <person name="Daum C."/>
            <person name="Ezra D."/>
            <person name="Gonzalez J."/>
            <person name="Henrissat B."/>
            <person name="Kuo A."/>
            <person name="Liang C."/>
            <person name="Lipzen A."/>
            <person name="Lutzoni F."/>
            <person name="Magnuson J."/>
            <person name="Mondo S."/>
            <person name="Nolan M."/>
            <person name="Ohm R."/>
            <person name="Pangilinan J."/>
            <person name="Park H.-J."/>
            <person name="Ramirez L."/>
            <person name="Alfaro M."/>
            <person name="Sun H."/>
            <person name="Tritt A."/>
            <person name="Yoshinaga Y."/>
            <person name="Zwiers L.-H."/>
            <person name="Turgeon B."/>
            <person name="Goodwin S."/>
            <person name="Spatafora J."/>
            <person name="Crous P."/>
            <person name="Grigoriev I."/>
        </authorList>
    </citation>
    <scope>NUCLEOTIDE SEQUENCE</scope>
    <source>
        <strain evidence="10">CBS 121739</strain>
    </source>
</reference>
<sequence length="520" mass="59260">MALYTWASDFPRGVLVCLLVGLLAGYLGGLVAYRIWWHPLAKFPGPKLAAASKLYETYYDLFDGPGGQFPAKVRALHQQYGPIVRITPEELAVDDVDFHIKLYAPQPAVRDKWAPITQILGTTEGTFSTVEHHLHRKRRVAASSFFSLANIAAAEPVLHKHIERCCALLWSQKDKPVELRVPFAALMFDSMYDMAFNDQLNSLTDLDIANQWDLTTDAISTFAPWLKSFPWSIKPFLLLPMNMVKKLSHKVARILQVSHRIRARTLRYLDETEKSEYKGSIRPAIVGRPETLFEVLQRRKLHDTEDELERLTQEGTELFAAAATPVRVLTAVMFYLLDRPETLAKLREELDAAYPDRMTIPTLKSMESLPYLINVVKEALRVAFPVGGRLPLLCREPMTFGNWIIPPGTPLSVNHRNLMLDPAVFPEPTLFKPERWFDNDLLAIEDRHYIPWGRGGRSCLGKDYAQGQMQMVLATLCRRYEFELVDTTYERDVKISREPFLAHASLDSRGVKIRITGLRG</sequence>
<evidence type="ECO:0000313" key="11">
    <source>
        <dbReference type="Proteomes" id="UP000799437"/>
    </source>
</evidence>
<dbReference type="Proteomes" id="UP000799437">
    <property type="component" value="Unassembled WGS sequence"/>
</dbReference>
<keyword evidence="11" id="KW-1185">Reference proteome</keyword>
<dbReference type="EMBL" id="ML996576">
    <property type="protein sequence ID" value="KAF2756045.1"/>
    <property type="molecule type" value="Genomic_DNA"/>
</dbReference>
<evidence type="ECO:0000313" key="10">
    <source>
        <dbReference type="EMBL" id="KAF2756045.1"/>
    </source>
</evidence>
<evidence type="ECO:0000256" key="4">
    <source>
        <dbReference type="ARBA" id="ARBA00023002"/>
    </source>
</evidence>
<accession>A0A6A6W0K9</accession>
<dbReference type="GO" id="GO:0004497">
    <property type="term" value="F:monooxygenase activity"/>
    <property type="evidence" value="ECO:0007669"/>
    <property type="project" value="UniProtKB-KW"/>
</dbReference>
<dbReference type="GO" id="GO:0005506">
    <property type="term" value="F:iron ion binding"/>
    <property type="evidence" value="ECO:0007669"/>
    <property type="project" value="InterPro"/>
</dbReference>
<keyword evidence="5 7" id="KW-0408">Iron</keyword>
<evidence type="ECO:0000256" key="5">
    <source>
        <dbReference type="ARBA" id="ARBA00023004"/>
    </source>
</evidence>
<dbReference type="InterPro" id="IPR036396">
    <property type="entry name" value="Cyt_P450_sf"/>
</dbReference>
<keyword evidence="7 8" id="KW-0349">Heme</keyword>
<organism evidence="10 11">
    <name type="scientific">Pseudovirgaria hyperparasitica</name>
    <dbReference type="NCBI Taxonomy" id="470096"/>
    <lineage>
        <taxon>Eukaryota</taxon>
        <taxon>Fungi</taxon>
        <taxon>Dikarya</taxon>
        <taxon>Ascomycota</taxon>
        <taxon>Pezizomycotina</taxon>
        <taxon>Dothideomycetes</taxon>
        <taxon>Dothideomycetes incertae sedis</taxon>
        <taxon>Acrospermales</taxon>
        <taxon>Acrospermaceae</taxon>
        <taxon>Pseudovirgaria</taxon>
    </lineage>
</organism>
<dbReference type="InterPro" id="IPR050121">
    <property type="entry name" value="Cytochrome_P450_monoxygenase"/>
</dbReference>
<keyword evidence="9" id="KW-1133">Transmembrane helix</keyword>